<dbReference type="KEGG" id="bsed:DN745_10860"/>
<organism evidence="1 2">
    <name type="scientific">Bradymonas sediminis</name>
    <dbReference type="NCBI Taxonomy" id="1548548"/>
    <lineage>
        <taxon>Bacteria</taxon>
        <taxon>Deltaproteobacteria</taxon>
        <taxon>Bradymonadales</taxon>
        <taxon>Bradymonadaceae</taxon>
        <taxon>Bradymonas</taxon>
    </lineage>
</organism>
<dbReference type="EMBL" id="CP030032">
    <property type="protein sequence ID" value="AWV89811.1"/>
    <property type="molecule type" value="Genomic_DNA"/>
</dbReference>
<dbReference type="PROSITE" id="PS51257">
    <property type="entry name" value="PROKAR_LIPOPROTEIN"/>
    <property type="match status" value="1"/>
</dbReference>
<gene>
    <name evidence="1" type="ORF">DN745_10860</name>
</gene>
<dbReference type="Pfam" id="PF13473">
    <property type="entry name" value="Cupredoxin_1"/>
    <property type="match status" value="1"/>
</dbReference>
<dbReference type="Proteomes" id="UP000249799">
    <property type="component" value="Chromosome"/>
</dbReference>
<evidence type="ECO:0000313" key="2">
    <source>
        <dbReference type="Proteomes" id="UP000249799"/>
    </source>
</evidence>
<dbReference type="SUPFAM" id="SSF49503">
    <property type="entry name" value="Cupredoxins"/>
    <property type="match status" value="1"/>
</dbReference>
<dbReference type="OrthoDB" id="9772097at2"/>
<name>A0A2Z4FLI6_9DELT</name>
<proteinExistence type="predicted"/>
<protein>
    <submittedName>
        <fullName evidence="1">Uncharacterized protein</fullName>
    </submittedName>
</protein>
<dbReference type="InterPro" id="IPR028096">
    <property type="entry name" value="EfeO_Cupredoxin"/>
</dbReference>
<dbReference type="Gene3D" id="2.60.40.420">
    <property type="entry name" value="Cupredoxins - blue copper proteins"/>
    <property type="match status" value="1"/>
</dbReference>
<dbReference type="RefSeq" id="WP_111334752.1">
    <property type="nucleotide sequence ID" value="NZ_CP030032.1"/>
</dbReference>
<reference evidence="1 2" key="1">
    <citation type="submission" date="2018-06" db="EMBL/GenBank/DDBJ databases">
        <title>Lujinxingia sediminis gen. nov. sp. nov., a new facultative anaerobic member of the class Deltaproteobacteria, and proposal of Lujinxingaceae fam. nov.</title>
        <authorList>
            <person name="Guo L.-Y."/>
            <person name="Li C.-M."/>
            <person name="Wang S."/>
            <person name="Du Z.-J."/>
        </authorList>
    </citation>
    <scope>NUCLEOTIDE SEQUENCE [LARGE SCALE GENOMIC DNA]</scope>
    <source>
        <strain evidence="1 2">FA350</strain>
    </source>
</reference>
<dbReference type="AlphaFoldDB" id="A0A2Z4FLI6"/>
<sequence>MRNSKFIVFGLLVMFLSAGLTACSSGDDAVAKDDTVAEQPAAAQTKTVALYKYKFNPATLTVSAGTIVKFSNKDPDQHNVNIAALNIDQTLAAGESFEYKFDTAGEFAVDNRFATNPMKMTIIVE</sequence>
<keyword evidence="2" id="KW-1185">Reference proteome</keyword>
<evidence type="ECO:0000313" key="1">
    <source>
        <dbReference type="EMBL" id="AWV89811.1"/>
    </source>
</evidence>
<accession>A0A2Z4FLI6</accession>
<dbReference type="InterPro" id="IPR008972">
    <property type="entry name" value="Cupredoxin"/>
</dbReference>